<dbReference type="GO" id="GO:0046872">
    <property type="term" value="F:metal ion binding"/>
    <property type="evidence" value="ECO:0007669"/>
    <property type="project" value="UniProtKB-KW"/>
</dbReference>
<protein>
    <submittedName>
        <fullName evidence="8">Arylsulfatase A-like enzyme</fullName>
    </submittedName>
</protein>
<comment type="similarity">
    <text evidence="1">Belongs to the sulfatase family.</text>
</comment>
<name>A0A7W5DX17_9BACT</name>
<evidence type="ECO:0000256" key="5">
    <source>
        <dbReference type="SAM" id="MobiDB-lite"/>
    </source>
</evidence>
<dbReference type="SUPFAM" id="SSF53649">
    <property type="entry name" value="Alkaline phosphatase-like"/>
    <property type="match status" value="1"/>
</dbReference>
<evidence type="ECO:0000259" key="7">
    <source>
        <dbReference type="Pfam" id="PF06439"/>
    </source>
</evidence>
<dbReference type="InterPro" id="IPR050738">
    <property type="entry name" value="Sulfatase"/>
</dbReference>
<evidence type="ECO:0000313" key="8">
    <source>
        <dbReference type="EMBL" id="MBB3206096.1"/>
    </source>
</evidence>
<accession>A0A7W5DX17</accession>
<dbReference type="Gene3D" id="3.30.1120.10">
    <property type="match status" value="1"/>
</dbReference>
<dbReference type="InterPro" id="IPR017850">
    <property type="entry name" value="Alkaline_phosphatase_core_sf"/>
</dbReference>
<dbReference type="AlphaFoldDB" id="A0A7W5DX17"/>
<feature type="domain" description="3-keto-alpha-glucoside-1,2-lyase/3-keto-2-hydroxy-glucal hydratase" evidence="7">
    <location>
        <begin position="631"/>
        <end position="822"/>
    </location>
</feature>
<keyword evidence="2" id="KW-0479">Metal-binding</keyword>
<dbReference type="Gene3D" id="2.60.120.560">
    <property type="entry name" value="Exo-inulinase, domain 1"/>
    <property type="match status" value="1"/>
</dbReference>
<dbReference type="GO" id="GO:0004065">
    <property type="term" value="F:arylsulfatase activity"/>
    <property type="evidence" value="ECO:0007669"/>
    <property type="project" value="TreeGrafter"/>
</dbReference>
<keyword evidence="4" id="KW-0106">Calcium</keyword>
<feature type="region of interest" description="Disordered" evidence="5">
    <location>
        <begin position="784"/>
        <end position="805"/>
    </location>
</feature>
<feature type="domain" description="Sulfatase N-terminal" evidence="6">
    <location>
        <begin position="40"/>
        <end position="411"/>
    </location>
</feature>
<reference evidence="8 9" key="1">
    <citation type="submission" date="2020-08" db="EMBL/GenBank/DDBJ databases">
        <title>Genomic Encyclopedia of Type Strains, Phase III (KMG-III): the genomes of soil and plant-associated and newly described type strains.</title>
        <authorList>
            <person name="Whitman W."/>
        </authorList>
    </citation>
    <scope>NUCLEOTIDE SEQUENCE [LARGE SCALE GENOMIC DNA]</scope>
    <source>
        <strain evidence="8 9">CECT 8075</strain>
    </source>
</reference>
<evidence type="ECO:0000256" key="3">
    <source>
        <dbReference type="ARBA" id="ARBA00022801"/>
    </source>
</evidence>
<dbReference type="InterPro" id="IPR000917">
    <property type="entry name" value="Sulfatase_N"/>
</dbReference>
<dbReference type="Pfam" id="PF06439">
    <property type="entry name" value="3keto-disac_hyd"/>
    <property type="match status" value="1"/>
</dbReference>
<dbReference type="InterPro" id="IPR024607">
    <property type="entry name" value="Sulfatase_CS"/>
</dbReference>
<proteinExistence type="inferred from homology"/>
<keyword evidence="3" id="KW-0378">Hydrolase</keyword>
<dbReference type="InterPro" id="IPR010496">
    <property type="entry name" value="AL/BT2_dom"/>
</dbReference>
<dbReference type="PANTHER" id="PTHR42693:SF53">
    <property type="entry name" value="ENDO-4-O-SULFATASE"/>
    <property type="match status" value="1"/>
</dbReference>
<comment type="caution">
    <text evidence="8">The sequence shown here is derived from an EMBL/GenBank/DDBJ whole genome shotgun (WGS) entry which is preliminary data.</text>
</comment>
<evidence type="ECO:0000256" key="4">
    <source>
        <dbReference type="ARBA" id="ARBA00022837"/>
    </source>
</evidence>
<dbReference type="CDD" id="cd16143">
    <property type="entry name" value="ARS_like"/>
    <property type="match status" value="1"/>
</dbReference>
<sequence>MNPPYFAFAVRLIVCFTVCIVGDHVSGHVAAAEASNQGRPNIVLIMADDLGLGDVSHHVRTQMKKEPVIETPAIDSIARESLWFTDGHSATALCSPTRYCVMSGNNNYRSNAPWGVWGTFRETAFKKGDVTLGSVVKDAGYFTGFIGKWHLGGDFRDLSNGGIYRANDRNEDITGTVDLTKWIANGPRDWGFDYDFTLPCGIQGPIYTAYENNSWYPMRDDSEIVFLNKNNAIHPKDLTSKGEGMGDSGWDAREIGKLISSKAVDFIEANAGKDKPFFLYYCSPMCHVPHCPPAEFDGKKIEGATPSRHLDMVLDLDQQVNRIIKTLKAKGVYDNTLIVFTSDNGGLAVDKATRASGHRVSGGYAGSKNSPLEGGHRTPFFAVWKDHIAPGVTDEPALNQDMLATFAALVGTKVPDGQALDSNNLLPLWTGEGQFKQRDFIVQQAGSGKEVYYRKGTWKLILQSNLQLSKFDPIALFNLADNPREAKQFNFVKSPEHKTRVEQMRKDYLEILNSRVRTTPRSADVVTPHANVIKPEGDTPVWTDAKTAAQEFSGFAFLGEYVRGDEAMQVVPCEGQFYLSIYQGGLPGDGWNRGVIGHEWLDADAIAERLQGYVKVDRSSEFEFTAPPRDAIVLFDGSGMEHWAFGKIKDGLLQAGAKTKREFQDFQLHYECLIPLKPELPLAHPGRGNSGVFAVGAYEVQVCDTFGVDFSPERWKIDRVLKHPDTWCGGIYGIRAADINMCLPPLTWQTFAIDFTAARFDGDKKVTDAKMTVHQNGVLIHDDVTLPEGTGGGPSGPRAEVPRGPIYFQSHGNPVQYRNVWVVEK</sequence>
<dbReference type="RefSeq" id="WP_246419327.1">
    <property type="nucleotide sequence ID" value="NZ_JACHXU010000005.1"/>
</dbReference>
<dbReference type="Pfam" id="PF00884">
    <property type="entry name" value="Sulfatase"/>
    <property type="match status" value="1"/>
</dbReference>
<dbReference type="Proteomes" id="UP000536179">
    <property type="component" value="Unassembled WGS sequence"/>
</dbReference>
<dbReference type="EMBL" id="JACHXU010000005">
    <property type="protein sequence ID" value="MBB3206096.1"/>
    <property type="molecule type" value="Genomic_DNA"/>
</dbReference>
<dbReference type="PROSITE" id="PS00149">
    <property type="entry name" value="SULFATASE_2"/>
    <property type="match status" value="1"/>
</dbReference>
<evidence type="ECO:0000256" key="2">
    <source>
        <dbReference type="ARBA" id="ARBA00022723"/>
    </source>
</evidence>
<dbReference type="Gene3D" id="3.40.720.10">
    <property type="entry name" value="Alkaline Phosphatase, subunit A"/>
    <property type="match status" value="1"/>
</dbReference>
<evidence type="ECO:0000313" key="9">
    <source>
        <dbReference type="Proteomes" id="UP000536179"/>
    </source>
</evidence>
<gene>
    <name evidence="8" type="ORF">FHS27_001904</name>
</gene>
<dbReference type="PANTHER" id="PTHR42693">
    <property type="entry name" value="ARYLSULFATASE FAMILY MEMBER"/>
    <property type="match status" value="1"/>
</dbReference>
<evidence type="ECO:0000259" key="6">
    <source>
        <dbReference type="Pfam" id="PF00884"/>
    </source>
</evidence>
<organism evidence="8 9">
    <name type="scientific">Aporhodopirellula rubra</name>
    <dbReference type="NCBI Taxonomy" id="980271"/>
    <lineage>
        <taxon>Bacteria</taxon>
        <taxon>Pseudomonadati</taxon>
        <taxon>Planctomycetota</taxon>
        <taxon>Planctomycetia</taxon>
        <taxon>Pirellulales</taxon>
        <taxon>Pirellulaceae</taxon>
        <taxon>Aporhodopirellula</taxon>
    </lineage>
</organism>
<evidence type="ECO:0000256" key="1">
    <source>
        <dbReference type="ARBA" id="ARBA00008779"/>
    </source>
</evidence>
<keyword evidence="9" id="KW-1185">Reference proteome</keyword>